<dbReference type="Gene3D" id="3.30.559.10">
    <property type="entry name" value="Chloramphenicol acetyltransferase-like domain"/>
    <property type="match status" value="1"/>
</dbReference>
<dbReference type="CDD" id="cd05930">
    <property type="entry name" value="A_NRPS"/>
    <property type="match status" value="1"/>
</dbReference>
<dbReference type="Pfam" id="PF00668">
    <property type="entry name" value="Condensation"/>
    <property type="match status" value="1"/>
</dbReference>
<dbReference type="CDD" id="cd19531">
    <property type="entry name" value="LCL_NRPS-like"/>
    <property type="match status" value="1"/>
</dbReference>
<accession>A0A652YWN7</accession>
<dbReference type="InterPro" id="IPR009081">
    <property type="entry name" value="PP-bd_ACP"/>
</dbReference>
<dbReference type="PROSITE" id="PS00455">
    <property type="entry name" value="AMP_BINDING"/>
    <property type="match status" value="1"/>
</dbReference>
<dbReference type="GO" id="GO:0003824">
    <property type="term" value="F:catalytic activity"/>
    <property type="evidence" value="ECO:0007669"/>
    <property type="project" value="InterPro"/>
</dbReference>
<evidence type="ECO:0000313" key="5">
    <source>
        <dbReference type="EMBL" id="TYQ08113.1"/>
    </source>
</evidence>
<dbReference type="GO" id="GO:0031177">
    <property type="term" value="F:phosphopantetheine binding"/>
    <property type="evidence" value="ECO:0007669"/>
    <property type="project" value="TreeGrafter"/>
</dbReference>
<dbReference type="Pfam" id="PF00550">
    <property type="entry name" value="PP-binding"/>
    <property type="match status" value="1"/>
</dbReference>
<dbReference type="PROSITE" id="PS50075">
    <property type="entry name" value="CARRIER"/>
    <property type="match status" value="1"/>
</dbReference>
<dbReference type="Gene3D" id="3.40.50.1820">
    <property type="entry name" value="alpha/beta hydrolase"/>
    <property type="match status" value="1"/>
</dbReference>
<dbReference type="Gene3D" id="3.30.300.30">
    <property type="match status" value="1"/>
</dbReference>
<name>A0A652YWN7_NOCGL</name>
<dbReference type="PANTHER" id="PTHR45527">
    <property type="entry name" value="NONRIBOSOMAL PEPTIDE SYNTHETASE"/>
    <property type="match status" value="1"/>
</dbReference>
<dbReference type="InterPro" id="IPR000873">
    <property type="entry name" value="AMP-dep_synth/lig_dom"/>
</dbReference>
<dbReference type="Pfam" id="PF00501">
    <property type="entry name" value="AMP-binding"/>
    <property type="match status" value="1"/>
</dbReference>
<protein>
    <submittedName>
        <fullName evidence="5">Amino acid adenylation domain-containing protein</fullName>
    </submittedName>
</protein>
<dbReference type="InterPro" id="IPR029058">
    <property type="entry name" value="AB_hydrolase_fold"/>
</dbReference>
<dbReference type="InterPro" id="IPR023213">
    <property type="entry name" value="CAT-like_dom_sf"/>
</dbReference>
<dbReference type="SUPFAM" id="SSF47336">
    <property type="entry name" value="ACP-like"/>
    <property type="match status" value="1"/>
</dbReference>
<dbReference type="GO" id="GO:0008610">
    <property type="term" value="P:lipid biosynthetic process"/>
    <property type="evidence" value="ECO:0007669"/>
    <property type="project" value="UniProtKB-ARBA"/>
</dbReference>
<dbReference type="InterPro" id="IPR001242">
    <property type="entry name" value="Condensation_dom"/>
</dbReference>
<dbReference type="EMBL" id="VNIQ01000001">
    <property type="protein sequence ID" value="TYQ08113.1"/>
    <property type="molecule type" value="Genomic_DNA"/>
</dbReference>
<proteinExistence type="predicted"/>
<keyword evidence="3" id="KW-0597">Phosphoprotein</keyword>
<comment type="caution">
    <text evidence="5">The sequence shown here is derived from an EMBL/GenBank/DDBJ whole genome shotgun (WGS) entry which is preliminary data.</text>
</comment>
<dbReference type="GO" id="GO:0044550">
    <property type="term" value="P:secondary metabolite biosynthetic process"/>
    <property type="evidence" value="ECO:0007669"/>
    <property type="project" value="TreeGrafter"/>
</dbReference>
<gene>
    <name evidence="5" type="ORF">FNL38_101484</name>
</gene>
<organism evidence="5">
    <name type="scientific">Nocardia globerula</name>
    <dbReference type="NCBI Taxonomy" id="1818"/>
    <lineage>
        <taxon>Bacteria</taxon>
        <taxon>Bacillati</taxon>
        <taxon>Actinomycetota</taxon>
        <taxon>Actinomycetes</taxon>
        <taxon>Mycobacteriales</taxon>
        <taxon>Nocardiaceae</taxon>
        <taxon>Nocardia</taxon>
    </lineage>
</organism>
<dbReference type="UniPathway" id="UPA00011"/>
<dbReference type="GO" id="GO:0043041">
    <property type="term" value="P:amino acid activation for nonribosomal peptide biosynthetic process"/>
    <property type="evidence" value="ECO:0007669"/>
    <property type="project" value="TreeGrafter"/>
</dbReference>
<evidence type="ECO:0000256" key="3">
    <source>
        <dbReference type="ARBA" id="ARBA00022553"/>
    </source>
</evidence>
<dbReference type="InterPro" id="IPR036736">
    <property type="entry name" value="ACP-like_sf"/>
</dbReference>
<dbReference type="SUPFAM" id="SSF52777">
    <property type="entry name" value="CoA-dependent acyltransferases"/>
    <property type="match status" value="2"/>
</dbReference>
<dbReference type="Gene3D" id="1.10.1200.10">
    <property type="entry name" value="ACP-like"/>
    <property type="match status" value="1"/>
</dbReference>
<dbReference type="InterPro" id="IPR010071">
    <property type="entry name" value="AA_adenyl_dom"/>
</dbReference>
<dbReference type="Gene3D" id="3.30.559.30">
    <property type="entry name" value="Nonribosomal peptide synthetase, condensation domain"/>
    <property type="match status" value="1"/>
</dbReference>
<dbReference type="InterPro" id="IPR042099">
    <property type="entry name" value="ANL_N_sf"/>
</dbReference>
<evidence type="ECO:0000259" key="4">
    <source>
        <dbReference type="PROSITE" id="PS50075"/>
    </source>
</evidence>
<dbReference type="NCBIfam" id="TIGR01733">
    <property type="entry name" value="AA-adenyl-dom"/>
    <property type="match status" value="1"/>
</dbReference>
<dbReference type="PANTHER" id="PTHR45527:SF1">
    <property type="entry name" value="FATTY ACID SYNTHASE"/>
    <property type="match status" value="1"/>
</dbReference>
<keyword evidence="2" id="KW-0596">Phosphopantetheine</keyword>
<dbReference type="Gene3D" id="3.40.50.12780">
    <property type="entry name" value="N-terminal domain of ligase-like"/>
    <property type="match status" value="1"/>
</dbReference>
<evidence type="ECO:0000256" key="1">
    <source>
        <dbReference type="ARBA" id="ARBA00001957"/>
    </source>
</evidence>
<dbReference type="FunFam" id="3.40.50.980:FF:000001">
    <property type="entry name" value="Non-ribosomal peptide synthetase"/>
    <property type="match status" value="1"/>
</dbReference>
<dbReference type="PRINTS" id="PR00154">
    <property type="entry name" value="AMPBINDING"/>
</dbReference>
<dbReference type="PROSITE" id="PS00012">
    <property type="entry name" value="PHOSPHOPANTETHEINE"/>
    <property type="match status" value="1"/>
</dbReference>
<reference evidence="5" key="1">
    <citation type="submission" date="2019-07" db="EMBL/GenBank/DDBJ databases">
        <title>Genomic Encyclopedia of Type Strains, Phase IV (KMG-IV): sequencing the most valuable type-strain genomes for metagenomic binning, comparative biology and taxonomic classification.</title>
        <authorList>
            <person name="Goeker M."/>
        </authorList>
    </citation>
    <scope>NUCLEOTIDE SEQUENCE</scope>
    <source>
        <strain evidence="5">DSM 44596</strain>
    </source>
</reference>
<dbReference type="InterPro" id="IPR020845">
    <property type="entry name" value="AMP-binding_CS"/>
</dbReference>
<dbReference type="SUPFAM" id="SSF53474">
    <property type="entry name" value="alpha/beta-Hydrolases"/>
    <property type="match status" value="1"/>
</dbReference>
<dbReference type="InterPro" id="IPR045851">
    <property type="entry name" value="AMP-bd_C_sf"/>
</dbReference>
<dbReference type="InterPro" id="IPR006162">
    <property type="entry name" value="Ppantetheine_attach_site"/>
</dbReference>
<dbReference type="InterPro" id="IPR025110">
    <property type="entry name" value="AMP-bd_C"/>
</dbReference>
<dbReference type="SUPFAM" id="SSF56801">
    <property type="entry name" value="Acetyl-CoA synthetase-like"/>
    <property type="match status" value="1"/>
</dbReference>
<dbReference type="InterPro" id="IPR001031">
    <property type="entry name" value="Thioesterase"/>
</dbReference>
<feature type="domain" description="Carrier" evidence="4">
    <location>
        <begin position="1032"/>
        <end position="1108"/>
    </location>
</feature>
<dbReference type="Pfam" id="PF00975">
    <property type="entry name" value="Thioesterase"/>
    <property type="match status" value="1"/>
</dbReference>
<dbReference type="GO" id="GO:0005737">
    <property type="term" value="C:cytoplasm"/>
    <property type="evidence" value="ECO:0007669"/>
    <property type="project" value="TreeGrafter"/>
</dbReference>
<dbReference type="Pfam" id="PF13193">
    <property type="entry name" value="AMP-binding_C"/>
    <property type="match status" value="1"/>
</dbReference>
<comment type="cofactor">
    <cofactor evidence="1">
        <name>pantetheine 4'-phosphate</name>
        <dbReference type="ChEBI" id="CHEBI:47942"/>
    </cofactor>
</comment>
<evidence type="ECO:0000256" key="2">
    <source>
        <dbReference type="ARBA" id="ARBA00022450"/>
    </source>
</evidence>
<dbReference type="InterPro" id="IPR020459">
    <property type="entry name" value="AMP-binding"/>
</dbReference>
<sequence length="1372" mass="149810">MTTLDNERRIAARKALLENRLRGAQANGASPSVPRRRGSETGVHYAPLSAAQLQLWYLNRLAPKALAYNELAIVTKDGAFDVEALSWAFNEFIRRHEAWRTTFAMVGDEPRQVIHPPAVTELPVLDVSHLPFDEAVGVATDLAVEQTRQPYDTSAGPLIRPQLVRVSDSCHRLYLGLHHLIFDGVTLYRIFLPELVSLYNSRIAGTLPALRESPVQHGDYSSWERKWVEGDEVANRIECYRRHFEGAPALDLSLDRPRPPRQRFVGSVEPVSVDADTVARLRSSAGLQGATLFHALAAVYGYWLQCYTGSSDVTFATPTDLRQRSELESMVGYCLTPTVLRARLSAEWTFAEAVAAMRTEVLDALGRVVPFERLVRGLDVPRDPRMNPLFQSVLVLEPPAVPVDDEWSMQLMENAVGSGVGQVKFDLSLELDERDDGRLVGRISYNTDLFDSGTVALMGRHLHLLLRRCAENPTAVLSELSLADPEDVTRQLNLNPAPAESGLIGQSPPRTIHEAIVNRAITSPNAPAVTVGAICLTYGELVNRARSIAGRLTRVGIGPGTVVAVLMPRTIDLVPAILAALMVGAAYLPIEPRQPVRRARFMLEDAHASVVLTAESLAEELTWVDCPVVTVGGQEPSDPSTERLVDGRYTGAVRSDDLAYIIYTSGSTGTPKGVQVEHRNVLDLMSALPVALGLDSGDVVLSVASYTFDMSVGDYFVTLGIGAGLVVATTEEMHDPRRLAHVIEQCGATRMSATPTSWAALIESGWAGSPGLIAGAVGEPLPQSVAMSLSGLCAGVWNGWGPTETTVFAGGGSVSPDEPVTVGRPMPGTRLYVTDSSGRILPMGVPGEIVIGGPGVSRGYLHRTGETAQRFVPDPCVPGERAYRSGDRGRYLADGRLRHLGRLDGQVKIRGFRIELGEIEATLRDHPGVATVSVDVGTDHRGQPQLLAYIVPDENYSRQNQPDDDANLRAWTRQRLPEYMVPAVIVRVPALPTSVSGKLDRRALRDLAARVQREGADEHRSAAIASERSSARVLTPTEQRVASLWSMLLATEVSDLDRNFFDLGGHSILAANLVAQIEYRMGAQVSLVDFLDKGTTVAGLARLVDGASSPAESHAPAVTDRPPAFFVFPDLPSAMSLRHLRTLWGDEQSVYPLLPLAASMRPERSDTVEQLVEPMMSAMRAVQPEGPYALAGFSFGGLVAYELARQLDRDGQQVAWLGILDTPTPETAGRVMKRWKSSSGRLERLRQPGRIKLVTEYARNLRWSGREKLIAAGVIRRSATEDFDLRGVWDIMARYEQRGHSVPLELFVTSTTAAEVRTPILGWDTFHEGRVRTHFLCGSHDSILDSPQIEELAEIMLAGLHDALHETRVDLP</sequence>